<name>A0A9Q1AXD2_9SAUR</name>
<evidence type="ECO:0000313" key="2">
    <source>
        <dbReference type="EMBL" id="KAJ7317190.1"/>
    </source>
</evidence>
<feature type="compositionally biased region" description="Low complexity" evidence="1">
    <location>
        <begin position="445"/>
        <end position="454"/>
    </location>
</feature>
<comment type="caution">
    <text evidence="2">The sequence shown here is derived from an EMBL/GenBank/DDBJ whole genome shotgun (WGS) entry which is preliminary data.</text>
</comment>
<evidence type="ECO:0000313" key="3">
    <source>
        <dbReference type="Proteomes" id="UP001142489"/>
    </source>
</evidence>
<evidence type="ECO:0000256" key="1">
    <source>
        <dbReference type="SAM" id="MobiDB-lite"/>
    </source>
</evidence>
<proteinExistence type="predicted"/>
<reference evidence="2" key="1">
    <citation type="journal article" date="2023" name="DNA Res.">
        <title>Chromosome-level genome assembly of Phrynocephalus forsythii using third-generation DNA sequencing and Hi-C analysis.</title>
        <authorList>
            <person name="Qi Y."/>
            <person name="Zhao W."/>
            <person name="Zhao Y."/>
            <person name="Niu C."/>
            <person name="Cao S."/>
            <person name="Zhang Y."/>
        </authorList>
    </citation>
    <scope>NUCLEOTIDE SEQUENCE</scope>
    <source>
        <tissue evidence="2">Muscle</tissue>
    </source>
</reference>
<dbReference type="Gene3D" id="1.10.287.3160">
    <property type="match status" value="1"/>
</dbReference>
<dbReference type="Proteomes" id="UP001142489">
    <property type="component" value="Unassembled WGS sequence"/>
</dbReference>
<protein>
    <submittedName>
        <fullName evidence="2">Uncharacterized protein</fullName>
    </submittedName>
</protein>
<dbReference type="EMBL" id="JAPFRF010000011">
    <property type="protein sequence ID" value="KAJ7317190.1"/>
    <property type="molecule type" value="Genomic_DNA"/>
</dbReference>
<gene>
    <name evidence="2" type="ORF">JRQ81_003352</name>
</gene>
<feature type="region of interest" description="Disordered" evidence="1">
    <location>
        <begin position="164"/>
        <end position="183"/>
    </location>
</feature>
<dbReference type="AlphaFoldDB" id="A0A9Q1AXD2"/>
<feature type="compositionally biased region" description="Low complexity" evidence="1">
    <location>
        <begin position="224"/>
        <end position="238"/>
    </location>
</feature>
<feature type="region of interest" description="Disordered" evidence="1">
    <location>
        <begin position="217"/>
        <end position="242"/>
    </location>
</feature>
<keyword evidence="3" id="KW-1185">Reference proteome</keyword>
<feature type="compositionally biased region" description="Polar residues" evidence="1">
    <location>
        <begin position="60"/>
        <end position="69"/>
    </location>
</feature>
<accession>A0A9Q1AXD2</accession>
<feature type="region of interest" description="Disordered" evidence="1">
    <location>
        <begin position="434"/>
        <end position="512"/>
    </location>
</feature>
<feature type="region of interest" description="Disordered" evidence="1">
    <location>
        <begin position="43"/>
        <end position="69"/>
    </location>
</feature>
<sequence>MSGTIPNSTNCVHPTLWIHPRTKTPCCRILALLNRFAHQFRTPGPIGPQRSPAASMPMRSPTTSIPSQAASSPLPMVLFDDRFMELPSNLDALARESDMLHGEKKEKHKKHHKQVQLPSSVAAVLTSDLFIPVRSLKPQSSDPTVSNLAWLVATAVAEALAQSKSDSSLALPTKPPKKRHRTGHYHSSALLVSVLPVLAFSLHFDVKQWSIQLSDSTELDKQTADSSSDSSEESTASEVEFEASDSICTIASPDSEIESLYKVHDDKATYLNKHPPQNSVVVAASQVQSRTKQTPVPPSKEGWKLDAMGRNLYTCASLLHKISNYQGAMGTYQRELLAHLHPFLKLIPEAKRGEASALYEEAMALAAQQMRTSKHSFDCSSKVLNASVTLRCHAWLRTTGLLDDHKAQIETLPFEGTGLYNASTDDLMEDRHRKQDTAKKLNVIPQQPKQPFRFQPRHHYWPSSFQSTSRQVQHDRSTHPSNFQAYSSRTKKSKSASASTTKTRDRRQRNEY</sequence>
<organism evidence="2 3">
    <name type="scientific">Phrynocephalus forsythii</name>
    <dbReference type="NCBI Taxonomy" id="171643"/>
    <lineage>
        <taxon>Eukaryota</taxon>
        <taxon>Metazoa</taxon>
        <taxon>Chordata</taxon>
        <taxon>Craniata</taxon>
        <taxon>Vertebrata</taxon>
        <taxon>Euteleostomi</taxon>
        <taxon>Lepidosauria</taxon>
        <taxon>Squamata</taxon>
        <taxon>Bifurcata</taxon>
        <taxon>Unidentata</taxon>
        <taxon>Episquamata</taxon>
        <taxon>Toxicofera</taxon>
        <taxon>Iguania</taxon>
        <taxon>Acrodonta</taxon>
        <taxon>Agamidae</taxon>
        <taxon>Agaminae</taxon>
        <taxon>Phrynocephalus</taxon>
    </lineage>
</organism>
<dbReference type="OrthoDB" id="9050411at2759"/>